<dbReference type="InterPro" id="IPR016024">
    <property type="entry name" value="ARM-type_fold"/>
</dbReference>
<keyword evidence="4 6" id="KW-0863">Zinc-finger</keyword>
<evidence type="ECO:0000256" key="8">
    <source>
        <dbReference type="SAM" id="MobiDB-lite"/>
    </source>
</evidence>
<feature type="region of interest" description="Disordered" evidence="8">
    <location>
        <begin position="2913"/>
        <end position="2965"/>
    </location>
</feature>
<dbReference type="SMART" id="SM00320">
    <property type="entry name" value="WD40"/>
    <property type="match status" value="5"/>
</dbReference>
<dbReference type="InterPro" id="IPR017455">
    <property type="entry name" value="Znf_FYVE-rel"/>
</dbReference>
<evidence type="ECO:0000256" key="3">
    <source>
        <dbReference type="ARBA" id="ARBA00022737"/>
    </source>
</evidence>
<dbReference type="Gene3D" id="3.30.40.10">
    <property type="entry name" value="Zinc/RING finger domain, C3HC4 (zinc finger)"/>
    <property type="match status" value="1"/>
</dbReference>
<keyword evidence="1 7" id="KW-0853">WD repeat</keyword>
<dbReference type="PANTHER" id="PTHR46108">
    <property type="entry name" value="BLUE CHEESE"/>
    <property type="match status" value="1"/>
</dbReference>
<dbReference type="SMART" id="SM01026">
    <property type="entry name" value="Beach"/>
    <property type="match status" value="1"/>
</dbReference>
<feature type="repeat" description="WD" evidence="7">
    <location>
        <begin position="2746"/>
        <end position="2787"/>
    </location>
</feature>
<keyword evidence="3" id="KW-0677">Repeat</keyword>
<keyword evidence="5" id="KW-0862">Zinc</keyword>
<feature type="compositionally biased region" description="Low complexity" evidence="8">
    <location>
        <begin position="2134"/>
        <end position="2146"/>
    </location>
</feature>
<feature type="domain" description="FYVE-type" evidence="9">
    <location>
        <begin position="3036"/>
        <end position="3096"/>
    </location>
</feature>
<dbReference type="PROSITE" id="PS50294">
    <property type="entry name" value="WD_REPEATS_REGION"/>
    <property type="match status" value="1"/>
</dbReference>
<dbReference type="InterPro" id="IPR036372">
    <property type="entry name" value="BEACH_dom_sf"/>
</dbReference>
<dbReference type="Gene3D" id="2.130.10.10">
    <property type="entry name" value="YVTN repeat-like/Quinoprotein amine dehydrogenase"/>
    <property type="match status" value="1"/>
</dbReference>
<dbReference type="OrthoDB" id="10018316at2759"/>
<evidence type="ECO:0000313" key="13">
    <source>
        <dbReference type="Proteomes" id="UP000218231"/>
    </source>
</evidence>
<name>A0A2A2JGK5_9BILA</name>
<accession>A0A2A2JGK5</accession>
<dbReference type="InterPro" id="IPR001680">
    <property type="entry name" value="WD40_rpt"/>
</dbReference>
<keyword evidence="2" id="KW-0479">Metal-binding</keyword>
<dbReference type="PROSITE" id="PS51783">
    <property type="entry name" value="PH_BEACH"/>
    <property type="match status" value="1"/>
</dbReference>
<dbReference type="PROSITE" id="PS50082">
    <property type="entry name" value="WD_REPEATS_2"/>
    <property type="match status" value="1"/>
</dbReference>
<feature type="region of interest" description="Disordered" evidence="8">
    <location>
        <begin position="2096"/>
        <end position="2167"/>
    </location>
</feature>
<dbReference type="SUPFAM" id="SSF50729">
    <property type="entry name" value="PH domain-like"/>
    <property type="match status" value="1"/>
</dbReference>
<dbReference type="Gene3D" id="2.30.29.30">
    <property type="entry name" value="Pleckstrin-homology domain (PH domain)/Phosphotyrosine-binding domain (PTB)"/>
    <property type="match status" value="1"/>
</dbReference>
<dbReference type="Pfam" id="PF02138">
    <property type="entry name" value="Beach"/>
    <property type="match status" value="1"/>
</dbReference>
<proteinExistence type="predicted"/>
<feature type="domain" description="BEACH" evidence="10">
    <location>
        <begin position="2330"/>
        <end position="2623"/>
    </location>
</feature>
<dbReference type="InterPro" id="IPR051944">
    <property type="entry name" value="BEACH_domain_protein"/>
</dbReference>
<feature type="compositionally biased region" description="Basic and acidic residues" evidence="8">
    <location>
        <begin position="2147"/>
        <end position="2163"/>
    </location>
</feature>
<reference evidence="12 13" key="1">
    <citation type="journal article" date="2017" name="Curr. Biol.">
        <title>Genome architecture and evolution of a unichromosomal asexual nematode.</title>
        <authorList>
            <person name="Fradin H."/>
            <person name="Zegar C."/>
            <person name="Gutwein M."/>
            <person name="Lucas J."/>
            <person name="Kovtun M."/>
            <person name="Corcoran D."/>
            <person name="Baugh L.R."/>
            <person name="Kiontke K."/>
            <person name="Gunsalus K."/>
            <person name="Fitch D.H."/>
            <person name="Piano F."/>
        </authorList>
    </citation>
    <scope>NUCLEOTIDE SEQUENCE [LARGE SCALE GENOMIC DNA]</scope>
    <source>
        <strain evidence="12">PF1309</strain>
    </source>
</reference>
<evidence type="ECO:0000313" key="12">
    <source>
        <dbReference type="EMBL" id="PAV60764.1"/>
    </source>
</evidence>
<organism evidence="12 13">
    <name type="scientific">Diploscapter pachys</name>
    <dbReference type="NCBI Taxonomy" id="2018661"/>
    <lineage>
        <taxon>Eukaryota</taxon>
        <taxon>Metazoa</taxon>
        <taxon>Ecdysozoa</taxon>
        <taxon>Nematoda</taxon>
        <taxon>Chromadorea</taxon>
        <taxon>Rhabditida</taxon>
        <taxon>Rhabditina</taxon>
        <taxon>Rhabditomorpha</taxon>
        <taxon>Rhabditoidea</taxon>
        <taxon>Rhabditidae</taxon>
        <taxon>Diploscapter</taxon>
    </lineage>
</organism>
<evidence type="ECO:0008006" key="14">
    <source>
        <dbReference type="Google" id="ProtNLM"/>
    </source>
</evidence>
<dbReference type="CDD" id="cd15719">
    <property type="entry name" value="FYVE_WDFY3"/>
    <property type="match status" value="1"/>
</dbReference>
<dbReference type="CDD" id="cd01201">
    <property type="entry name" value="PH_BEACH"/>
    <property type="match status" value="1"/>
</dbReference>
<dbReference type="InterPro" id="IPR011993">
    <property type="entry name" value="PH-like_dom_sf"/>
</dbReference>
<dbReference type="SMART" id="SM00064">
    <property type="entry name" value="FYVE"/>
    <property type="match status" value="1"/>
</dbReference>
<dbReference type="EMBL" id="LIAE01010453">
    <property type="protein sequence ID" value="PAV60764.1"/>
    <property type="molecule type" value="Genomic_DNA"/>
</dbReference>
<dbReference type="Pfam" id="PF01363">
    <property type="entry name" value="FYVE"/>
    <property type="match status" value="1"/>
</dbReference>
<dbReference type="SUPFAM" id="SSF48371">
    <property type="entry name" value="ARM repeat"/>
    <property type="match status" value="1"/>
</dbReference>
<dbReference type="InterPro" id="IPR000306">
    <property type="entry name" value="Znf_FYVE"/>
</dbReference>
<dbReference type="SUPFAM" id="SSF57903">
    <property type="entry name" value="FYVE/PHD zinc finger"/>
    <property type="match status" value="1"/>
</dbReference>
<evidence type="ECO:0000256" key="7">
    <source>
        <dbReference type="PROSITE-ProRule" id="PRU00221"/>
    </source>
</evidence>
<evidence type="ECO:0000256" key="4">
    <source>
        <dbReference type="ARBA" id="ARBA00022771"/>
    </source>
</evidence>
<dbReference type="InterPro" id="IPR023362">
    <property type="entry name" value="PH-BEACH_dom"/>
</dbReference>
<dbReference type="Pfam" id="PF23295">
    <property type="entry name" value="Arm_4"/>
    <property type="match status" value="1"/>
</dbReference>
<dbReference type="Gene3D" id="1.25.10.10">
    <property type="entry name" value="Leucine-rich Repeat Variant"/>
    <property type="match status" value="1"/>
</dbReference>
<evidence type="ECO:0000256" key="5">
    <source>
        <dbReference type="ARBA" id="ARBA00022833"/>
    </source>
</evidence>
<feature type="compositionally biased region" description="Low complexity" evidence="8">
    <location>
        <begin position="2918"/>
        <end position="2929"/>
    </location>
</feature>
<feature type="domain" description="BEACH-type PH" evidence="11">
    <location>
        <begin position="2174"/>
        <end position="2301"/>
    </location>
</feature>
<dbReference type="PANTHER" id="PTHR46108:SF4">
    <property type="entry name" value="BLUE CHEESE"/>
    <property type="match status" value="1"/>
</dbReference>
<dbReference type="GO" id="GO:0008270">
    <property type="term" value="F:zinc ion binding"/>
    <property type="evidence" value="ECO:0007669"/>
    <property type="project" value="UniProtKB-KW"/>
</dbReference>
<keyword evidence="13" id="KW-1185">Reference proteome</keyword>
<dbReference type="PROSITE" id="PS50197">
    <property type="entry name" value="BEACH"/>
    <property type="match status" value="1"/>
</dbReference>
<dbReference type="InterPro" id="IPR015943">
    <property type="entry name" value="WD40/YVTN_repeat-like_dom_sf"/>
</dbReference>
<protein>
    <recommendedName>
        <fullName evidence="14">BEACH domain-containing protein</fullName>
    </recommendedName>
</protein>
<dbReference type="PROSITE" id="PS50178">
    <property type="entry name" value="ZF_FYVE"/>
    <property type="match status" value="1"/>
</dbReference>
<dbReference type="InterPro" id="IPR000409">
    <property type="entry name" value="BEACH_dom"/>
</dbReference>
<dbReference type="InterPro" id="IPR036322">
    <property type="entry name" value="WD40_repeat_dom_sf"/>
</dbReference>
<dbReference type="FunFam" id="1.10.1540.10:FF:000002">
    <property type="entry name" value="WD repeat and FYVE domain containing 3"/>
    <property type="match status" value="1"/>
</dbReference>
<feature type="compositionally biased region" description="Acidic residues" evidence="8">
    <location>
        <begin position="2112"/>
        <end position="2133"/>
    </location>
</feature>
<dbReference type="InterPro" id="IPR011989">
    <property type="entry name" value="ARM-like"/>
</dbReference>
<evidence type="ECO:0000256" key="6">
    <source>
        <dbReference type="PROSITE-ProRule" id="PRU00091"/>
    </source>
</evidence>
<evidence type="ECO:0000256" key="2">
    <source>
        <dbReference type="ARBA" id="ARBA00022723"/>
    </source>
</evidence>
<dbReference type="InterPro" id="IPR011011">
    <property type="entry name" value="Znf_FYVE_PHD"/>
</dbReference>
<dbReference type="Gene3D" id="1.10.1540.10">
    <property type="entry name" value="BEACH domain"/>
    <property type="match status" value="1"/>
</dbReference>
<dbReference type="SUPFAM" id="SSF81837">
    <property type="entry name" value="BEACH domain"/>
    <property type="match status" value="1"/>
</dbReference>
<evidence type="ECO:0000259" key="10">
    <source>
        <dbReference type="PROSITE" id="PS50197"/>
    </source>
</evidence>
<gene>
    <name evidence="12" type="ORF">WR25_25429</name>
</gene>
<evidence type="ECO:0000256" key="1">
    <source>
        <dbReference type="ARBA" id="ARBA00022574"/>
    </source>
</evidence>
<dbReference type="CDD" id="cd06071">
    <property type="entry name" value="Beach"/>
    <property type="match status" value="1"/>
</dbReference>
<feature type="compositionally biased region" description="Low complexity" evidence="8">
    <location>
        <begin position="2944"/>
        <end position="2960"/>
    </location>
</feature>
<dbReference type="Proteomes" id="UP000218231">
    <property type="component" value="Unassembled WGS sequence"/>
</dbReference>
<evidence type="ECO:0000259" key="9">
    <source>
        <dbReference type="PROSITE" id="PS50178"/>
    </source>
</evidence>
<evidence type="ECO:0000259" key="11">
    <source>
        <dbReference type="PROSITE" id="PS51783"/>
    </source>
</evidence>
<dbReference type="SUPFAM" id="SSF50978">
    <property type="entry name" value="WD40 repeat-like"/>
    <property type="match status" value="1"/>
</dbReference>
<dbReference type="Pfam" id="PF00400">
    <property type="entry name" value="WD40"/>
    <property type="match status" value="1"/>
</dbReference>
<dbReference type="InterPro" id="IPR056252">
    <property type="entry name" value="Alfy-like_Arm-like"/>
</dbReference>
<dbReference type="STRING" id="2018661.A0A2A2JGK5"/>
<sequence length="3099" mass="347224">MWRKASAQLLETLASRALVPAVIKYIHAKDCIATFVNNLKSPKLSSQEAAEAIICLLCVLKDTAPLTSQFQEDFIEANGFTVIKDFIFKNENDIELVRNLLLMFISVITSGKEEIRPQHNSGLVQLPTFSLPSPTGSSSIRNPQAFILLYQIFSESENEAVCCSVIDVIHSIYTCDAANYFILEKDYPLAMFIELLDRKTDPIRLKVLELVELAVFQLNHIPCKELLNLCVRMKTELSMGKCDLCIAAVQSAFRLLTVDAIIKDAFREVGFLDTLCYIMNNLYNVTLKRELDELEKKLALLATDLLTVIIKENIENCKMFGDCSGGRSLLHVVTGAKGEWRSSALQLLKQLMLLSSTDQYTASLIQAINQINPIDNLELNTDLLKAVLGVLRESHKVRVQFRKCGGYLSLVSVLLALEKRFTSIDYQGTIPKEQADVLDFIHLIFKVLTISMRFEPSNAKYFNVEVGWESITTVLRLTGAFTDNVTVKVEEKEWTLDSAELKHQLAACHSVFKMDEAIQLGSIPSGMPASIFVSCYLVRLLFNMSLDNYEKMASDVTWSAVDSSLEDCIVSWTSSILVHPGAVLSILTLLPGIQSEEVKWTVAAQYYCALLLKALFKPERTQQIMCQVDMPKHLLTIASKLFLCENHLLLQPFYYLLERLSYHSMQPSQLRHFLRLDMPLCCRNLDDTEGEEPMREDEGGPVPLQRVKALVSMLTPRDRRLFDAPSFVEFDMSLEGFGALFVSSLAPMFSPTKTERVFPPINGVTFSSWLYIDTLSDKKVDQHPLRLLTITRTVSFPDEKKRVPPVNINCFCLQISPIDSSLLISTEEHQGALGDLEREVKFGTEKSIRIPLVEVIRPMEWTHLCVVLTKSVLKSTQIVVYLNGRQIHTQKMQYISQTPGSSNQQAHVHAVNAVIGTLPAMRRPSRLRYRIASTFLTEEPLSPEAVQQLYHLQPHYIGNLQTAGADGMALVPEDKIILSLNGAATDESTLFKIRTLHGKIDSEMLSVHLGISPQDNSTPLRIVINTAAHAPGGGRSFGAVVVGYLGMRTFTPRSVPRLLDSIGGYACIFGLIAMAADAEGLYASLKALASATRANSSLQDMLRHNRAYQAKNSVKVNDFMKSFQTLAILLEEKAHLLNTHILHLVFTLTGTLDTTREISTIPNPQAFEDLLCDLDIWAKSPAELHRRLYEHIYELITDHRRENLMVIRRSPLLPRLLFTLTDMPELLWTTNDIVFNLISAVIQPPCDSRSLLKISQFIASTMPTIADEFAIEAPLPFHISELQTALLANSKAEEATSPPSVLQMVYMRNRILNVMANFLSHSSPSINQQMSEHIVRVLGFDWLLSLMSPSVHSGTVYLALRILLSILAHPPLLQKFRDGSANGGWLAEADSVVRNRAAVVLGFSVSAHDGTIGSKVELNPELAHCSGFAALEHLMGAHADKPHTYYAMLSLLVGQPIKDLRLCEQLNVDLVWTHVFGLKTSSSVHEAITSAEFCFDAIIPLFSMIRSALYCGNEAFEGWHVSYPSTVLQMVAFLYQNSQNFFMAAHSEEFILALFASLIQDTNAQGVRCEAAERRDAGTPEMERAQQMLTLPTSKAVLDMLRKILCDELQIASANRTDSLVDVLIDGIAENGVTRRAQIVTLTNLTNIVLEHIVSTDLLVTSPLPPNIPTQNIAQIGANISYLCARIADCQWNGLIMGGDVMRTLSCLYQIHAIASRKENKSINVESLTVSTMRCVLFVLSKPIDSVAVQMTVLDALSALISKRYIFVASNESWFFAALSHLIFMLSVTPDILENQGMPLEKASAQVAMCAQRVWNEVILTKKALLEKTFEKQTVSELNAARALLASSASVHWQQFVDNQLHGTTSMQPGTTRDILQQQISSKITMMASGLHRLASKRSLSSHGSVTGTTTTPWKIASADRDIIFMWLRVHISLVRELVRAQAVRYHEWHAHVRKWSLHEWHQLEAELTRERGIWGPEKASKLDKYKLDTTEGPSRVRRKMIPNREFYYNYPYRSLLDESKYKAMRAKVAISHDSKLYYQASLQRRARILDTRIIDTDMAICTPNDDKPSAAVSLTDLSQLNTSLIRRLSIRSSTTQSQDKDLISRENSEVDDKDALEENEEKELQGEEEPSEESSTTNTTENNTNNKKDENNDRREEPRKAGPDNQTLLRLLEQGEQLHSMFRCARIQGLTTCEGLLLFGREHYYVVDGFTLLKTREIRDLDFLSSELHDPIVPYTATGATAPPKVSKLCSKFSYDDIREVHKRRYLLQPIAIEVFSGDGRNYLLAFPKKIRDRVYEKLVAMAKGLASGGDSISGQRSSMSIEQSGRTSLINSIIGQQSVTQRWLSGQITNFQYLMYLNTLAGRSYNDLSQYPVLPWVLSDYTSASLDFTNPRTFRDLSKPMGAQNEERLEQFLKRYREWDDPTGEVPPYMYGTHYSSAMIVVSYLVRLEPFTSQFLSLQGNHFDLADRMFHCVGDAFMSASKNNMADVKELIPEFYTLPDMFVNKNRFDLGMKQSGIILDDVVLPPWAHTDTREFVRLHRQALESDYVSFHLHEWIDLIFGYKQTGPEAVKANNVFHHLFYEGSVDFESIDDPLTRNATIGFVNNFGQVSPVDGYSNTPGVTTARLFYHSLHSLKPPQTPIKELRGAVGSIISNDKVGMIALEQNKILLGTNRYVSWGFPDRSMRIGSIDSEKSQCVLEMCETDELTCVAAGDDRTLFCGSVSGCVSVWTVVRKPLRMKRRRVLDGHTDAITAIAVCSAHAFVVSASRDCSVLIWQQSELSLIRQLNLHPQPVSAVAVNETTGDIATACGTNLFVWSINGDLLSTTNTCDTAPSSDPQQMILSIAFSTMNEWDTDNVVMAGTSDGVVKIYSCIMVENDGSVDKPAGMQEFSKKSAASANFVAEKLEKQRRRLKVASGSQEQLCSSEQSHSHSPEPPESPAIQSINSQLSESSDSSAQSPPAVPTRPAFVRVLAQRAALTMHTAFNRPDNTHPAPITVITPSKDHKSLYVGDGIGRVWCWQTGEDGERADHWVQDMARQRCHQCQHKFSIAERKHHCRNCGQIFCAKCSRFESHITHMRISRPVRVCQNCFLRLKSQA</sequence>
<comment type="caution">
    <text evidence="12">The sequence shown here is derived from an EMBL/GenBank/DDBJ whole genome shotgun (WGS) entry which is preliminary data.</text>
</comment>
<dbReference type="InterPro" id="IPR013083">
    <property type="entry name" value="Znf_RING/FYVE/PHD"/>
</dbReference>
<feature type="compositionally biased region" description="Basic and acidic residues" evidence="8">
    <location>
        <begin position="2099"/>
        <end position="2111"/>
    </location>
</feature>
<dbReference type="Pfam" id="PF14844">
    <property type="entry name" value="PH_BEACH"/>
    <property type="match status" value="1"/>
</dbReference>